<protein>
    <submittedName>
        <fullName evidence="2">Uncharacterized protein</fullName>
    </submittedName>
</protein>
<dbReference type="RefSeq" id="WP_223579161.1">
    <property type="nucleotide sequence ID" value="NZ_BAABFU010000003.1"/>
</dbReference>
<gene>
    <name evidence="2" type="ORF">GCM10023150_21770</name>
</gene>
<evidence type="ECO:0000256" key="1">
    <source>
        <dbReference type="ARBA" id="ARBA00009589"/>
    </source>
</evidence>
<dbReference type="Pfam" id="PF06941">
    <property type="entry name" value="NT5C"/>
    <property type="match status" value="1"/>
</dbReference>
<dbReference type="Gene3D" id="3.40.50.1000">
    <property type="entry name" value="HAD superfamily/HAD-like"/>
    <property type="match status" value="1"/>
</dbReference>
<dbReference type="EMBL" id="BAABFU010000003">
    <property type="protein sequence ID" value="GAA4353286.1"/>
    <property type="molecule type" value="Genomic_DNA"/>
</dbReference>
<dbReference type="InterPro" id="IPR036412">
    <property type="entry name" value="HAD-like_sf"/>
</dbReference>
<dbReference type="Proteomes" id="UP001501294">
    <property type="component" value="Unassembled WGS sequence"/>
</dbReference>
<evidence type="ECO:0000313" key="2">
    <source>
        <dbReference type="EMBL" id="GAA4353286.1"/>
    </source>
</evidence>
<keyword evidence="3" id="KW-1185">Reference proteome</keyword>
<proteinExistence type="inferred from homology"/>
<reference evidence="3" key="1">
    <citation type="journal article" date="2019" name="Int. J. Syst. Evol. Microbiol.">
        <title>The Global Catalogue of Microorganisms (GCM) 10K type strain sequencing project: providing services to taxonomists for standard genome sequencing and annotation.</title>
        <authorList>
            <consortium name="The Broad Institute Genomics Platform"/>
            <consortium name="The Broad Institute Genome Sequencing Center for Infectious Disease"/>
            <person name="Wu L."/>
            <person name="Ma J."/>
        </authorList>
    </citation>
    <scope>NUCLEOTIDE SEQUENCE [LARGE SCALE GENOMIC DNA]</scope>
    <source>
        <strain evidence="3">JCM 17727</strain>
    </source>
</reference>
<dbReference type="InterPro" id="IPR023214">
    <property type="entry name" value="HAD_sf"/>
</dbReference>
<evidence type="ECO:0000313" key="3">
    <source>
        <dbReference type="Proteomes" id="UP001501294"/>
    </source>
</evidence>
<sequence>MIVYVDIDGVLADYDRAYEEVRMGMPETKYPQSLPGFFTGLHPIQDAVTSFQVLSQHHDTYILTAPSNRNPLSYTEKRLWVEEHLGFDATEKLIICSNKGLLKGDILIDDNIDGKGQENFEGKLIKFDRRIKGAWQQIIQQLCG</sequence>
<comment type="caution">
    <text evidence="2">The sequence shown here is derived from an EMBL/GenBank/DDBJ whole genome shotgun (WGS) entry which is preliminary data.</text>
</comment>
<dbReference type="InterPro" id="IPR010708">
    <property type="entry name" value="5'(3')-deoxyribonucleotidase"/>
</dbReference>
<dbReference type="SUPFAM" id="SSF56784">
    <property type="entry name" value="HAD-like"/>
    <property type="match status" value="1"/>
</dbReference>
<dbReference type="PANTHER" id="PTHR16504">
    <property type="entry name" value="5'(3')-DEOXYRIBONUCLEOTIDASE"/>
    <property type="match status" value="1"/>
</dbReference>
<accession>A0ABP8I8G3</accession>
<dbReference type="PANTHER" id="PTHR16504:SF4">
    <property type="entry name" value="5'(3')-DEOXYRIBONUCLEOTIDASE"/>
    <property type="match status" value="1"/>
</dbReference>
<name>A0ABP8I8G3_9GAMM</name>
<organism evidence="2 3">
    <name type="scientific">Kangiella taiwanensis</name>
    <dbReference type="NCBI Taxonomy" id="1079179"/>
    <lineage>
        <taxon>Bacteria</taxon>
        <taxon>Pseudomonadati</taxon>
        <taxon>Pseudomonadota</taxon>
        <taxon>Gammaproteobacteria</taxon>
        <taxon>Kangiellales</taxon>
        <taxon>Kangiellaceae</taxon>
        <taxon>Kangiella</taxon>
    </lineage>
</organism>
<comment type="similarity">
    <text evidence="1">Belongs to the 5'(3')-deoxyribonucleotidase family.</text>
</comment>